<comment type="function">
    <text evidence="2">Catalyzes the phosphorylation of pyruvate to phosphoenolpyruvate.</text>
</comment>
<evidence type="ECO:0000256" key="15">
    <source>
        <dbReference type="SAM" id="SignalP"/>
    </source>
</evidence>
<sequence>MKNIVLSILITVAASFAGAQAKVMNAGEAFGQLVYLTAEDVTSESPKYKAVSALSIPVFGELPLDMSVTAGAITLKQQTLLSHVQLKSRARRTPNLDISALEGGLSNPLFASYPDGSWVHMVLGDDGSILLEPSTEAAAVQYYNSKKLDPVTLRSDLTANHVFAAADLGSGDAIRVGSKAANYAELAKALNSADRTVVRPGFAIPFYFYQEFVDTNPKIKAAIASILKDPLMTKVAKVSYRETKLAALRDLMNSEEAVVSETLIDELLARFETIRDPKTGFPRKMKLRSSTNSEDLPNFNGAGLYDSDGYNPVTKKGKERSIEEKRAALKKTLRTVWASVWNLRAFDERAYFRIPHSEVKMGIQVNLSFQNEDADGVVVTKNVPRDANCIGRCVYIEVQRGNEYSVANPVAGVKPQKVLIDVDDQDPTNVSLYKVNVMQNSNIADDTKTILAEDNPNPVITLEEIKDLTLQVMKAHLHFKPILGDKNDDFALDLEFKVDREDTAARQVYLKQARPYLD</sequence>
<evidence type="ECO:0000256" key="13">
    <source>
        <dbReference type="ARBA" id="ARBA00033470"/>
    </source>
</evidence>
<evidence type="ECO:0000256" key="7">
    <source>
        <dbReference type="ARBA" id="ARBA00022679"/>
    </source>
</evidence>
<comment type="pathway">
    <text evidence="3">Carbohydrate biosynthesis; gluconeogenesis.</text>
</comment>
<dbReference type="GO" id="GO:0046872">
    <property type="term" value="F:metal ion binding"/>
    <property type="evidence" value="ECO:0007669"/>
    <property type="project" value="UniProtKB-KW"/>
</dbReference>
<evidence type="ECO:0000256" key="5">
    <source>
        <dbReference type="ARBA" id="ARBA00011996"/>
    </source>
</evidence>
<dbReference type="InterPro" id="IPR013815">
    <property type="entry name" value="ATP_grasp_subdomain_1"/>
</dbReference>
<dbReference type="GO" id="GO:0006094">
    <property type="term" value="P:gluconeogenesis"/>
    <property type="evidence" value="ECO:0007669"/>
    <property type="project" value="UniProtKB-UniPathway"/>
</dbReference>
<comment type="similarity">
    <text evidence="4">Belongs to the PEP-utilizing enzyme family.</text>
</comment>
<evidence type="ECO:0000256" key="1">
    <source>
        <dbReference type="ARBA" id="ARBA00001946"/>
    </source>
</evidence>
<dbReference type="InterPro" id="IPR006319">
    <property type="entry name" value="PEP_synth"/>
</dbReference>
<keyword evidence="15" id="KW-0732">Signal</keyword>
<keyword evidence="10" id="KW-0418">Kinase</keyword>
<dbReference type="SUPFAM" id="SSF56059">
    <property type="entry name" value="Glutathione synthetase ATP-binding domain-like"/>
    <property type="match status" value="1"/>
</dbReference>
<protein>
    <recommendedName>
        <fullName evidence="6">Phosphoenolpyruvate synthase</fullName>
        <ecNumber evidence="5">2.7.9.2</ecNumber>
    </recommendedName>
    <alternativeName>
        <fullName evidence="13">Pyruvate, water dikinase</fullName>
    </alternativeName>
</protein>
<dbReference type="PANTHER" id="PTHR43030:SF1">
    <property type="entry name" value="PHOSPHOENOLPYRUVATE SYNTHASE"/>
    <property type="match status" value="1"/>
</dbReference>
<evidence type="ECO:0000256" key="14">
    <source>
        <dbReference type="ARBA" id="ARBA00047700"/>
    </source>
</evidence>
<organism evidence="17 18">
    <name type="scientific">Bdellovibrio bacteriovorus</name>
    <dbReference type="NCBI Taxonomy" id="959"/>
    <lineage>
        <taxon>Bacteria</taxon>
        <taxon>Pseudomonadati</taxon>
        <taxon>Bdellovibrionota</taxon>
        <taxon>Bdellovibrionia</taxon>
        <taxon>Bdellovibrionales</taxon>
        <taxon>Pseudobdellovibrionaceae</taxon>
        <taxon>Bdellovibrio</taxon>
    </lineage>
</organism>
<keyword evidence="12" id="KW-0460">Magnesium</keyword>
<comment type="caution">
    <text evidence="17">The sequence shown here is derived from an EMBL/GenBank/DDBJ whole genome shotgun (WGS) entry which is preliminary data.</text>
</comment>
<feature type="chain" id="PRO_5007573285" description="Phosphoenolpyruvate synthase" evidence="15">
    <location>
        <begin position="22"/>
        <end position="518"/>
    </location>
</feature>
<name>A0A150WS23_BDEBC</name>
<comment type="cofactor">
    <cofactor evidence="1">
        <name>Mg(2+)</name>
        <dbReference type="ChEBI" id="CHEBI:18420"/>
    </cofactor>
</comment>
<evidence type="ECO:0000256" key="11">
    <source>
        <dbReference type="ARBA" id="ARBA00022840"/>
    </source>
</evidence>
<keyword evidence="18" id="KW-1185">Reference proteome</keyword>
<comment type="catalytic activity">
    <reaction evidence="14">
        <text>pyruvate + ATP + H2O = phosphoenolpyruvate + AMP + phosphate + 2 H(+)</text>
        <dbReference type="Rhea" id="RHEA:11364"/>
        <dbReference type="ChEBI" id="CHEBI:15361"/>
        <dbReference type="ChEBI" id="CHEBI:15377"/>
        <dbReference type="ChEBI" id="CHEBI:15378"/>
        <dbReference type="ChEBI" id="CHEBI:30616"/>
        <dbReference type="ChEBI" id="CHEBI:43474"/>
        <dbReference type="ChEBI" id="CHEBI:58702"/>
        <dbReference type="ChEBI" id="CHEBI:456215"/>
        <dbReference type="EC" id="2.7.9.2"/>
    </reaction>
</comment>
<keyword evidence="8" id="KW-0479">Metal-binding</keyword>
<dbReference type="RefSeq" id="WP_061834744.1">
    <property type="nucleotide sequence ID" value="NZ_LUKE01000001.1"/>
</dbReference>
<dbReference type="UniPathway" id="UPA00138"/>
<evidence type="ECO:0000259" key="16">
    <source>
        <dbReference type="Pfam" id="PF01326"/>
    </source>
</evidence>
<dbReference type="PANTHER" id="PTHR43030">
    <property type="entry name" value="PHOSPHOENOLPYRUVATE SYNTHASE"/>
    <property type="match status" value="1"/>
</dbReference>
<evidence type="ECO:0000256" key="9">
    <source>
        <dbReference type="ARBA" id="ARBA00022741"/>
    </source>
</evidence>
<evidence type="ECO:0000313" key="17">
    <source>
        <dbReference type="EMBL" id="KYG67168.1"/>
    </source>
</evidence>
<dbReference type="GO" id="GO:0005524">
    <property type="term" value="F:ATP binding"/>
    <property type="evidence" value="ECO:0007669"/>
    <property type="project" value="UniProtKB-KW"/>
</dbReference>
<evidence type="ECO:0000256" key="8">
    <source>
        <dbReference type="ARBA" id="ARBA00022723"/>
    </source>
</evidence>
<evidence type="ECO:0000256" key="4">
    <source>
        <dbReference type="ARBA" id="ARBA00007837"/>
    </source>
</evidence>
<reference evidence="17 18" key="1">
    <citation type="submission" date="2016-03" db="EMBL/GenBank/DDBJ databases">
        <authorList>
            <person name="Ploux O."/>
        </authorList>
    </citation>
    <scope>NUCLEOTIDE SEQUENCE [LARGE SCALE GENOMIC DNA]</scope>
    <source>
        <strain evidence="17 18">R0</strain>
    </source>
</reference>
<dbReference type="EMBL" id="LUKE01000001">
    <property type="protein sequence ID" value="KYG67168.1"/>
    <property type="molecule type" value="Genomic_DNA"/>
</dbReference>
<evidence type="ECO:0000256" key="2">
    <source>
        <dbReference type="ARBA" id="ARBA00002988"/>
    </source>
</evidence>
<proteinExistence type="inferred from homology"/>
<evidence type="ECO:0000256" key="12">
    <source>
        <dbReference type="ARBA" id="ARBA00022842"/>
    </source>
</evidence>
<keyword evidence="11" id="KW-0067">ATP-binding</keyword>
<dbReference type="Proteomes" id="UP000075320">
    <property type="component" value="Unassembled WGS sequence"/>
</dbReference>
<feature type="domain" description="Pyruvate phosphate dikinase AMP/ATP-binding" evidence="16">
    <location>
        <begin position="175"/>
        <end position="515"/>
    </location>
</feature>
<dbReference type="GO" id="GO:0008986">
    <property type="term" value="F:pyruvate, water dikinase activity"/>
    <property type="evidence" value="ECO:0007669"/>
    <property type="project" value="UniProtKB-EC"/>
</dbReference>
<accession>A0A150WS23</accession>
<feature type="signal peptide" evidence="15">
    <location>
        <begin position="1"/>
        <end position="21"/>
    </location>
</feature>
<evidence type="ECO:0000256" key="3">
    <source>
        <dbReference type="ARBA" id="ARBA00004742"/>
    </source>
</evidence>
<evidence type="ECO:0000256" key="6">
    <source>
        <dbReference type="ARBA" id="ARBA00021623"/>
    </source>
</evidence>
<dbReference type="Gene3D" id="3.30.1490.20">
    <property type="entry name" value="ATP-grasp fold, A domain"/>
    <property type="match status" value="1"/>
</dbReference>
<evidence type="ECO:0000256" key="10">
    <source>
        <dbReference type="ARBA" id="ARBA00022777"/>
    </source>
</evidence>
<keyword evidence="7" id="KW-0808">Transferase</keyword>
<keyword evidence="9" id="KW-0547">Nucleotide-binding</keyword>
<dbReference type="AlphaFoldDB" id="A0A150WS23"/>
<dbReference type="OrthoDB" id="1108665at2"/>
<dbReference type="Pfam" id="PF01326">
    <property type="entry name" value="PPDK_N"/>
    <property type="match status" value="1"/>
</dbReference>
<dbReference type="EC" id="2.7.9.2" evidence="5"/>
<dbReference type="InterPro" id="IPR002192">
    <property type="entry name" value="PPDK_AMP/ATP-bd"/>
</dbReference>
<gene>
    <name evidence="17" type="ORF">AZI86_09160</name>
</gene>
<evidence type="ECO:0000313" key="18">
    <source>
        <dbReference type="Proteomes" id="UP000075320"/>
    </source>
</evidence>